<evidence type="ECO:0000313" key="8">
    <source>
        <dbReference type="Proteomes" id="UP000535589"/>
    </source>
</evidence>
<feature type="transmembrane region" description="Helical" evidence="5">
    <location>
        <begin position="78"/>
        <end position="97"/>
    </location>
</feature>
<dbReference type="InterPro" id="IPR030192">
    <property type="entry name" value="YbdG"/>
</dbReference>
<feature type="domain" description="Mechanosensitive ion channel MscS" evidence="6">
    <location>
        <begin position="191"/>
        <end position="259"/>
    </location>
</feature>
<accession>A0A7X8YH40</accession>
<feature type="transmembrane region" description="Helical" evidence="5">
    <location>
        <begin position="173"/>
        <end position="197"/>
    </location>
</feature>
<evidence type="ECO:0000256" key="4">
    <source>
        <dbReference type="ARBA" id="ARBA00023136"/>
    </source>
</evidence>
<dbReference type="Gene3D" id="2.30.30.60">
    <property type="match status" value="1"/>
</dbReference>
<dbReference type="EMBL" id="JABAIK010000007">
    <property type="protein sequence ID" value="NLS13061.1"/>
    <property type="molecule type" value="Genomic_DNA"/>
</dbReference>
<comment type="caution">
    <text evidence="7">The sequence shown here is derived from an EMBL/GenBank/DDBJ whole genome shotgun (WGS) entry which is preliminary data.</text>
</comment>
<evidence type="ECO:0000313" key="7">
    <source>
        <dbReference type="EMBL" id="NLS13061.1"/>
    </source>
</evidence>
<feature type="transmembrane region" description="Helical" evidence="5">
    <location>
        <begin position="29"/>
        <end position="51"/>
    </location>
</feature>
<keyword evidence="4 5" id="KW-0472">Membrane</keyword>
<protein>
    <submittedName>
        <fullName evidence="7">Mechanosensitive ion channel family protein</fullName>
    </submittedName>
</protein>
<feature type="transmembrane region" description="Helical" evidence="5">
    <location>
        <begin position="109"/>
        <end position="128"/>
    </location>
</feature>
<keyword evidence="2 5" id="KW-0812">Transmembrane</keyword>
<keyword evidence="8" id="KW-1185">Reference proteome</keyword>
<dbReference type="GO" id="GO:0005886">
    <property type="term" value="C:plasma membrane"/>
    <property type="evidence" value="ECO:0007669"/>
    <property type="project" value="TreeGrafter"/>
</dbReference>
<dbReference type="AlphaFoldDB" id="A0A7X8YH40"/>
<dbReference type="GO" id="GO:0071470">
    <property type="term" value="P:cellular response to osmotic stress"/>
    <property type="evidence" value="ECO:0007669"/>
    <property type="project" value="InterPro"/>
</dbReference>
<dbReference type="PANTHER" id="PTHR30414:SF0">
    <property type="entry name" value="MINICONDUCTANCE MECHANOSENSITIVE CHANNEL YBDG"/>
    <property type="match status" value="1"/>
</dbReference>
<dbReference type="SUPFAM" id="SSF50182">
    <property type="entry name" value="Sm-like ribonucleoproteins"/>
    <property type="match status" value="1"/>
</dbReference>
<reference evidence="7 8" key="1">
    <citation type="submission" date="2020-04" db="EMBL/GenBank/DDBJ databases">
        <title>Vibrio sp. SM6, a novel species isolated from seawater.</title>
        <authorList>
            <person name="Wang X."/>
        </authorList>
    </citation>
    <scope>NUCLEOTIDE SEQUENCE [LARGE SCALE GENOMIC DNA]</scope>
    <source>
        <strain evidence="7 8">SM6</strain>
    </source>
</reference>
<name>A0A7X8YH40_9VIBR</name>
<dbReference type="PANTHER" id="PTHR30414">
    <property type="entry name" value="MINICONDUCTANCE MECHANOSENSITIVE CHANNEL YBDG"/>
    <property type="match status" value="1"/>
</dbReference>
<dbReference type="Pfam" id="PF00924">
    <property type="entry name" value="MS_channel_2nd"/>
    <property type="match status" value="1"/>
</dbReference>
<evidence type="ECO:0000256" key="3">
    <source>
        <dbReference type="ARBA" id="ARBA00022989"/>
    </source>
</evidence>
<evidence type="ECO:0000256" key="1">
    <source>
        <dbReference type="ARBA" id="ARBA00004370"/>
    </source>
</evidence>
<sequence length="439" mass="49409">MGSGLRAYVTEYLKSLGVTTDPYGIEPTIVLVLAAIGVATISYLIVHRIILRALHLLLSKTQQNFSESFSKFRVLEKIAMLVPALILELFIPIIVSHHPTLSLVIDRSLTTLILILFIWVLFAILDSLNDLASKRGFTRKMPIKSFVQLIKLFTFLIGIFLSVSILIDQSPVIFLSGLGVATGLVMLVFRDTILGFVAGIQLSANNMVSLNDWIEMDQFGANGTVEEVALTTVKVRNFDNTVTMLPAYALVQNAFRNWQSMTESGGRRIIRSVNIDVNSIRFLTEDEIEELKKIRILREYLFDKTREVTAFNEGLEEGDKESVGNQRHITNIGTFRAYLTTYLRTHPDIHPYMLFMVRQLAPTSEGLPLQVYAFVNNTNWVFYEGVQADLFDHIYSVMPLFGLRPYQMFGGNDTSRIPVPAPIDASVLQSLTTNTTRQS</sequence>
<dbReference type="InterPro" id="IPR006685">
    <property type="entry name" value="MscS_channel_2nd"/>
</dbReference>
<dbReference type="InterPro" id="IPR023408">
    <property type="entry name" value="MscS_beta-dom_sf"/>
</dbReference>
<gene>
    <name evidence="7" type="ORF">HGP28_09185</name>
</gene>
<evidence type="ECO:0000259" key="6">
    <source>
        <dbReference type="Pfam" id="PF00924"/>
    </source>
</evidence>
<evidence type="ECO:0000256" key="2">
    <source>
        <dbReference type="ARBA" id="ARBA00022692"/>
    </source>
</evidence>
<dbReference type="InterPro" id="IPR010920">
    <property type="entry name" value="LSM_dom_sf"/>
</dbReference>
<proteinExistence type="predicted"/>
<organism evidence="7 8">
    <name type="scientific">Vibrio agarilyticus</name>
    <dbReference type="NCBI Taxonomy" id="2726741"/>
    <lineage>
        <taxon>Bacteria</taxon>
        <taxon>Pseudomonadati</taxon>
        <taxon>Pseudomonadota</taxon>
        <taxon>Gammaproteobacteria</taxon>
        <taxon>Vibrionales</taxon>
        <taxon>Vibrionaceae</taxon>
        <taxon>Vibrio</taxon>
    </lineage>
</organism>
<keyword evidence="3 5" id="KW-1133">Transmembrane helix</keyword>
<feature type="transmembrane region" description="Helical" evidence="5">
    <location>
        <begin position="149"/>
        <end position="167"/>
    </location>
</feature>
<dbReference type="Proteomes" id="UP000535589">
    <property type="component" value="Unassembled WGS sequence"/>
</dbReference>
<dbReference type="RefSeq" id="WP_168836151.1">
    <property type="nucleotide sequence ID" value="NZ_JABAIK010000007.1"/>
</dbReference>
<dbReference type="GO" id="GO:0008381">
    <property type="term" value="F:mechanosensitive monoatomic ion channel activity"/>
    <property type="evidence" value="ECO:0007669"/>
    <property type="project" value="InterPro"/>
</dbReference>
<evidence type="ECO:0000256" key="5">
    <source>
        <dbReference type="SAM" id="Phobius"/>
    </source>
</evidence>
<comment type="subcellular location">
    <subcellularLocation>
        <location evidence="1">Membrane</location>
    </subcellularLocation>
</comment>